<dbReference type="EMBL" id="JARIHO010000033">
    <property type="protein sequence ID" value="KAJ7334231.1"/>
    <property type="molecule type" value="Genomic_DNA"/>
</dbReference>
<name>A0AAD6ZQC3_9AGAR</name>
<sequence>MLSPRFLVLAAALCVSAQYPPPPALKAAQESANNTLNIPTESTLTDTTTIVDTARVVNQTGGAPTDDTPPGQPQASTIVTALDGVIVLSNISDSNSIDVPHGAGRRDLSDYELVFDGTPNDAAIIGTAYLTYTLVSNSSREQGTAECLDFCTKTDGCVFCNLYYELNNPFLDFVFPQKSNLKCVLYGDVHTAEEKTDYWNLQLIAQPNETTSISIQYSSGYASLATTERAPPEGYELVFGPISAANNALGYMGFAFLDKYDVSACAQLCNLRGPDPAAGACKYFNIWRAVVHGKPKTYTCAMYSAPLDASTATNTGQGPLSVSLSRGYRRISHIADGGFEDYTCQNDASFCFDDKAPGWVGTASVGGQDDATVFHYQPYAHSGASVGLLGCAFGRDPYAGTLTPAVSGKLLHGRKYVVQFFHSSTYSGEELEVSSFVDVYWNGEVAGSVRVGYSPWTYYEFIVEATGGGNDTLALRGGKAPAYDFIDDVYLFLHK</sequence>
<feature type="chain" id="PRO_5042223629" description="Fruit-body specific protein a" evidence="1">
    <location>
        <begin position="18"/>
        <end position="495"/>
    </location>
</feature>
<dbReference type="PANTHER" id="PTHR36578:SF1">
    <property type="entry name" value="APPLE DOMAIN-CONTAINING PROTEIN"/>
    <property type="match status" value="1"/>
</dbReference>
<proteinExistence type="predicted"/>
<keyword evidence="3" id="KW-1185">Reference proteome</keyword>
<gene>
    <name evidence="2" type="ORF">DFH08DRAFT_302596</name>
</gene>
<dbReference type="AlphaFoldDB" id="A0AAD6ZQC3"/>
<dbReference type="Proteomes" id="UP001218218">
    <property type="component" value="Unassembled WGS sequence"/>
</dbReference>
<evidence type="ECO:0000313" key="2">
    <source>
        <dbReference type="EMBL" id="KAJ7334231.1"/>
    </source>
</evidence>
<comment type="caution">
    <text evidence="2">The sequence shown here is derived from an EMBL/GenBank/DDBJ whole genome shotgun (WGS) entry which is preliminary data.</text>
</comment>
<evidence type="ECO:0000313" key="3">
    <source>
        <dbReference type="Proteomes" id="UP001218218"/>
    </source>
</evidence>
<organism evidence="2 3">
    <name type="scientific">Mycena albidolilacea</name>
    <dbReference type="NCBI Taxonomy" id="1033008"/>
    <lineage>
        <taxon>Eukaryota</taxon>
        <taxon>Fungi</taxon>
        <taxon>Dikarya</taxon>
        <taxon>Basidiomycota</taxon>
        <taxon>Agaricomycotina</taxon>
        <taxon>Agaricomycetes</taxon>
        <taxon>Agaricomycetidae</taxon>
        <taxon>Agaricales</taxon>
        <taxon>Marasmiineae</taxon>
        <taxon>Mycenaceae</taxon>
        <taxon>Mycena</taxon>
    </lineage>
</organism>
<reference evidence="2" key="1">
    <citation type="submission" date="2023-03" db="EMBL/GenBank/DDBJ databases">
        <title>Massive genome expansion in bonnet fungi (Mycena s.s.) driven by repeated elements and novel gene families across ecological guilds.</title>
        <authorList>
            <consortium name="Lawrence Berkeley National Laboratory"/>
            <person name="Harder C.B."/>
            <person name="Miyauchi S."/>
            <person name="Viragh M."/>
            <person name="Kuo A."/>
            <person name="Thoen E."/>
            <person name="Andreopoulos B."/>
            <person name="Lu D."/>
            <person name="Skrede I."/>
            <person name="Drula E."/>
            <person name="Henrissat B."/>
            <person name="Morin E."/>
            <person name="Kohler A."/>
            <person name="Barry K."/>
            <person name="LaButti K."/>
            <person name="Morin E."/>
            <person name="Salamov A."/>
            <person name="Lipzen A."/>
            <person name="Mereny Z."/>
            <person name="Hegedus B."/>
            <person name="Baldrian P."/>
            <person name="Stursova M."/>
            <person name="Weitz H."/>
            <person name="Taylor A."/>
            <person name="Grigoriev I.V."/>
            <person name="Nagy L.G."/>
            <person name="Martin F."/>
            <person name="Kauserud H."/>
        </authorList>
    </citation>
    <scope>NUCLEOTIDE SEQUENCE</scope>
    <source>
        <strain evidence="2">CBHHK002</strain>
    </source>
</reference>
<feature type="signal peptide" evidence="1">
    <location>
        <begin position="1"/>
        <end position="17"/>
    </location>
</feature>
<evidence type="ECO:0008006" key="4">
    <source>
        <dbReference type="Google" id="ProtNLM"/>
    </source>
</evidence>
<protein>
    <recommendedName>
        <fullName evidence="4">Fruit-body specific protein a</fullName>
    </recommendedName>
</protein>
<dbReference type="PANTHER" id="PTHR36578">
    <property type="entry name" value="CHROMOSOME 15, WHOLE GENOME SHOTGUN SEQUENCE"/>
    <property type="match status" value="1"/>
</dbReference>
<keyword evidence="1" id="KW-0732">Signal</keyword>
<evidence type="ECO:0000256" key="1">
    <source>
        <dbReference type="SAM" id="SignalP"/>
    </source>
</evidence>
<accession>A0AAD6ZQC3</accession>